<evidence type="ECO:0000313" key="3">
    <source>
        <dbReference type="EMBL" id="TPX31635.1"/>
    </source>
</evidence>
<reference evidence="3 4" key="1">
    <citation type="journal article" date="2019" name="Sci. Rep.">
        <title>Comparative genomics of chytrid fungi reveal insights into the obligate biotrophic and pathogenic lifestyle of Synchytrium endobioticum.</title>
        <authorList>
            <person name="van de Vossenberg B.T.L.H."/>
            <person name="Warris S."/>
            <person name="Nguyen H.D.T."/>
            <person name="van Gent-Pelzer M.P.E."/>
            <person name="Joly D.L."/>
            <person name="van de Geest H.C."/>
            <person name="Bonants P.J.M."/>
            <person name="Smith D.S."/>
            <person name="Levesque C.A."/>
            <person name="van der Lee T.A.J."/>
        </authorList>
    </citation>
    <scope>NUCLEOTIDE SEQUENCE [LARGE SCALE GENOMIC DNA]</scope>
    <source>
        <strain evidence="3 4">MB42</strain>
    </source>
</reference>
<name>A0A507C272_9FUNG</name>
<sequence>MGCDGGSIPTRRELVKEKPKQVLPDATILILQQWFHCALSKEPLQAPIVSDGLGRLYNKEAVLSYLVNRQAYGDGDVICAHITSLKDVTTLTLHPNPSYHAASNSREESAVQTTTRTATLVSPFVCPITLKEMNGKQRFSYLTTCGCVFSEAGLKQVPDPNCPNCGKPYTSTDDVIPMNSIKEDEVSKLKDRMERIKAERTRMADERKAEKAAVAAANGGDTKEKRKRKKQTKGDEESTCKKLNSDNIVNVTLPGTLHAEIAKSAARLATGSQAIQSLYVKKNYCVDYVDLFSVLTIFGENKNNLFNSVLMIEAIDRSEYEFVSVEGFYK</sequence>
<gene>
    <name evidence="3" type="ORF">SeMB42_g07725</name>
</gene>
<dbReference type="Pfam" id="PF04641">
    <property type="entry name" value="Rtf2"/>
    <property type="match status" value="1"/>
</dbReference>
<dbReference type="InterPro" id="IPR006735">
    <property type="entry name" value="Rtf2"/>
</dbReference>
<evidence type="ECO:0000313" key="4">
    <source>
        <dbReference type="Proteomes" id="UP000317494"/>
    </source>
</evidence>
<feature type="compositionally biased region" description="Basic and acidic residues" evidence="2">
    <location>
        <begin position="201"/>
        <end position="211"/>
    </location>
</feature>
<keyword evidence="4" id="KW-1185">Reference proteome</keyword>
<dbReference type="CDD" id="cd16653">
    <property type="entry name" value="RING-like_Rtf2"/>
    <property type="match status" value="1"/>
</dbReference>
<dbReference type="PANTHER" id="PTHR12775:SF0">
    <property type="entry name" value="REPLICATION TERMINATION FACTOR 2"/>
    <property type="match status" value="1"/>
</dbReference>
<evidence type="ECO:0000256" key="1">
    <source>
        <dbReference type="ARBA" id="ARBA00009885"/>
    </source>
</evidence>
<comment type="similarity">
    <text evidence="1">Belongs to the rtf2 family.</text>
</comment>
<dbReference type="VEuPathDB" id="FungiDB:SeMB42_g07725"/>
<evidence type="ECO:0000256" key="2">
    <source>
        <dbReference type="SAM" id="MobiDB-lite"/>
    </source>
</evidence>
<dbReference type="AlphaFoldDB" id="A0A507C272"/>
<dbReference type="InterPro" id="IPR027799">
    <property type="entry name" value="Rtf2_RING-finger"/>
</dbReference>
<protein>
    <submittedName>
        <fullName evidence="3">Uncharacterized protein</fullName>
    </submittedName>
</protein>
<dbReference type="Proteomes" id="UP000317494">
    <property type="component" value="Unassembled WGS sequence"/>
</dbReference>
<dbReference type="SUPFAM" id="SSF57850">
    <property type="entry name" value="RING/U-box"/>
    <property type="match status" value="1"/>
</dbReference>
<feature type="region of interest" description="Disordered" evidence="2">
    <location>
        <begin position="201"/>
        <end position="239"/>
    </location>
</feature>
<dbReference type="GO" id="GO:0005634">
    <property type="term" value="C:nucleus"/>
    <property type="evidence" value="ECO:0007669"/>
    <property type="project" value="TreeGrafter"/>
</dbReference>
<dbReference type="PANTHER" id="PTHR12775">
    <property type="entry name" value="PROTEIN C20ORF43 HOMOLOG"/>
    <property type="match status" value="1"/>
</dbReference>
<proteinExistence type="inferred from homology"/>
<comment type="caution">
    <text evidence="3">The sequence shown here is derived from an EMBL/GenBank/DDBJ whole genome shotgun (WGS) entry which is preliminary data.</text>
</comment>
<accession>A0A507C272</accession>
<dbReference type="EMBL" id="QEAN01000605">
    <property type="protein sequence ID" value="TPX31635.1"/>
    <property type="molecule type" value="Genomic_DNA"/>
</dbReference>
<organism evidence="3 4">
    <name type="scientific">Synchytrium endobioticum</name>
    <dbReference type="NCBI Taxonomy" id="286115"/>
    <lineage>
        <taxon>Eukaryota</taxon>
        <taxon>Fungi</taxon>
        <taxon>Fungi incertae sedis</taxon>
        <taxon>Chytridiomycota</taxon>
        <taxon>Chytridiomycota incertae sedis</taxon>
        <taxon>Chytridiomycetes</taxon>
        <taxon>Synchytriales</taxon>
        <taxon>Synchytriaceae</taxon>
        <taxon>Synchytrium</taxon>
    </lineage>
</organism>
<dbReference type="GO" id="GO:0006274">
    <property type="term" value="P:DNA replication termination"/>
    <property type="evidence" value="ECO:0007669"/>
    <property type="project" value="TreeGrafter"/>
</dbReference>